<name>A0A2L2XHU4_9FIRM</name>
<protein>
    <submittedName>
        <fullName evidence="1">Uncharacterized protein</fullName>
    </submittedName>
</protein>
<dbReference type="Proteomes" id="UP000239549">
    <property type="component" value="Unassembled WGS sequence"/>
</dbReference>
<accession>A0A2L2XHU4</accession>
<reference evidence="2" key="1">
    <citation type="submission" date="2018-02" db="EMBL/GenBank/DDBJ databases">
        <title>Genome sequence of Desulfocucumis palustris strain NAW-5.</title>
        <authorList>
            <person name="Watanabe M."/>
            <person name="Kojima H."/>
            <person name="Fukui M."/>
        </authorList>
    </citation>
    <scope>NUCLEOTIDE SEQUENCE [LARGE SCALE GENOMIC DNA]</scope>
    <source>
        <strain evidence="2">NAW-5</strain>
    </source>
</reference>
<evidence type="ECO:0000313" key="1">
    <source>
        <dbReference type="EMBL" id="GBF35775.1"/>
    </source>
</evidence>
<keyword evidence="2" id="KW-1185">Reference proteome</keyword>
<dbReference type="EMBL" id="BFAV01000182">
    <property type="protein sequence ID" value="GBF35775.1"/>
    <property type="molecule type" value="Genomic_DNA"/>
</dbReference>
<evidence type="ECO:0000313" key="2">
    <source>
        <dbReference type="Proteomes" id="UP000239549"/>
    </source>
</evidence>
<gene>
    <name evidence="1" type="ORF">DCCM_4910</name>
</gene>
<organism evidence="1 2">
    <name type="scientific">Desulfocucumis palustris</name>
    <dbReference type="NCBI Taxonomy" id="1898651"/>
    <lineage>
        <taxon>Bacteria</taxon>
        <taxon>Bacillati</taxon>
        <taxon>Bacillota</taxon>
        <taxon>Clostridia</taxon>
        <taxon>Eubacteriales</taxon>
        <taxon>Desulfocucumaceae</taxon>
        <taxon>Desulfocucumis</taxon>
    </lineage>
</organism>
<dbReference type="AlphaFoldDB" id="A0A2L2XHU4"/>
<sequence>MEARQKAMHLGQRKKIGATALIVLVVILLVLAFAHRFVKIG</sequence>
<comment type="caution">
    <text evidence="1">The sequence shown here is derived from an EMBL/GenBank/DDBJ whole genome shotgun (WGS) entry which is preliminary data.</text>
</comment>
<proteinExistence type="predicted"/>